<sequence length="343" mass="36647">MTPRVKWLVISLVSVIAIGATVGVGAYAWAQYQQRQNSPSAVDTSTGASMPDGDRILFRNMASGQGYGHVAGVTLTEPDGPRTVLDIACDRVAASLTAISCLRSERGIAPSYNARLYDAAGQTQELEWPLPGVPSRTRFSPDGSLVATTSFVTGHAYASIGFSTETVIHRISDGESLGSLEEWSLIIDGEPSAPVDRNYWGITFVDDTTFYATVGMTTIGQTYLVKGDIATRTMTSVLESVECPSLSPDGERIAFKRVTSGAGPTVHWTPAIYDIASGTVTVLDIESRNIDDQIAWLDDDTLLYGAPNDTPGDSDIWALAADGASEPRLLIRHAWSPAVIKEG</sequence>
<reference evidence="3" key="1">
    <citation type="journal article" date="2019" name="Int. J. Syst. Evol. Microbiol.">
        <title>The Global Catalogue of Microorganisms (GCM) 10K type strain sequencing project: providing services to taxonomists for standard genome sequencing and annotation.</title>
        <authorList>
            <consortium name="The Broad Institute Genomics Platform"/>
            <consortium name="The Broad Institute Genome Sequencing Center for Infectious Disease"/>
            <person name="Wu L."/>
            <person name="Ma J."/>
        </authorList>
    </citation>
    <scope>NUCLEOTIDE SEQUENCE [LARGE SCALE GENOMIC DNA]</scope>
    <source>
        <strain evidence="3">CCM 7640</strain>
    </source>
</reference>
<gene>
    <name evidence="2" type="ORF">GCM10007269_18320</name>
</gene>
<feature type="transmembrane region" description="Helical" evidence="1">
    <location>
        <begin position="7"/>
        <end position="30"/>
    </location>
</feature>
<dbReference type="Pfam" id="PF07676">
    <property type="entry name" value="PD40"/>
    <property type="match status" value="1"/>
</dbReference>
<proteinExistence type="predicted"/>
<evidence type="ECO:0000256" key="1">
    <source>
        <dbReference type="SAM" id="Phobius"/>
    </source>
</evidence>
<keyword evidence="3" id="KW-1185">Reference proteome</keyword>
<dbReference type="EMBL" id="BMCM01000002">
    <property type="protein sequence ID" value="GGD75583.1"/>
    <property type="molecule type" value="Genomic_DNA"/>
</dbReference>
<keyword evidence="1" id="KW-0472">Membrane</keyword>
<dbReference type="Gene3D" id="2.120.10.30">
    <property type="entry name" value="TolB, C-terminal domain"/>
    <property type="match status" value="1"/>
</dbReference>
<protein>
    <submittedName>
        <fullName evidence="2">TolB-like translocation protein signal peptide</fullName>
    </submittedName>
</protein>
<accession>A0ABQ1RSA5</accession>
<organism evidence="2 3">
    <name type="scientific">Microbacterium murale</name>
    <dbReference type="NCBI Taxonomy" id="1081040"/>
    <lineage>
        <taxon>Bacteria</taxon>
        <taxon>Bacillati</taxon>
        <taxon>Actinomycetota</taxon>
        <taxon>Actinomycetes</taxon>
        <taxon>Micrococcales</taxon>
        <taxon>Microbacteriaceae</taxon>
        <taxon>Microbacterium</taxon>
    </lineage>
</organism>
<evidence type="ECO:0000313" key="3">
    <source>
        <dbReference type="Proteomes" id="UP000629365"/>
    </source>
</evidence>
<comment type="caution">
    <text evidence="2">The sequence shown here is derived from an EMBL/GenBank/DDBJ whole genome shotgun (WGS) entry which is preliminary data.</text>
</comment>
<evidence type="ECO:0000313" key="2">
    <source>
        <dbReference type="EMBL" id="GGD75583.1"/>
    </source>
</evidence>
<keyword evidence="1" id="KW-0812">Transmembrane</keyword>
<dbReference type="Proteomes" id="UP000629365">
    <property type="component" value="Unassembled WGS sequence"/>
</dbReference>
<dbReference type="SUPFAM" id="SSF82171">
    <property type="entry name" value="DPP6 N-terminal domain-like"/>
    <property type="match status" value="1"/>
</dbReference>
<dbReference type="RefSeq" id="WP_229702936.1">
    <property type="nucleotide sequence ID" value="NZ_BMCM01000002.1"/>
</dbReference>
<name>A0ABQ1RSA5_9MICO</name>
<keyword evidence="1" id="KW-1133">Transmembrane helix</keyword>
<dbReference type="InterPro" id="IPR011659">
    <property type="entry name" value="WD40"/>
</dbReference>
<dbReference type="InterPro" id="IPR011042">
    <property type="entry name" value="6-blade_b-propeller_TolB-like"/>
</dbReference>